<keyword evidence="7" id="KW-1185">Reference proteome</keyword>
<dbReference type="Proteomes" id="UP000734854">
    <property type="component" value="Unassembled WGS sequence"/>
</dbReference>
<dbReference type="PANTHER" id="PTHR22980">
    <property type="entry name" value="CORTISTATIN"/>
    <property type="match status" value="1"/>
</dbReference>
<evidence type="ECO:0000256" key="2">
    <source>
        <dbReference type="ARBA" id="ARBA00022763"/>
    </source>
</evidence>
<evidence type="ECO:0000256" key="3">
    <source>
        <dbReference type="ARBA" id="ARBA00023125"/>
    </source>
</evidence>
<dbReference type="Gene3D" id="1.10.20.10">
    <property type="entry name" value="Histone, subunit A"/>
    <property type="match status" value="2"/>
</dbReference>
<dbReference type="GO" id="GO:0046982">
    <property type="term" value="F:protein heterodimerization activity"/>
    <property type="evidence" value="ECO:0007669"/>
    <property type="project" value="InterPro"/>
</dbReference>
<evidence type="ECO:0000313" key="6">
    <source>
        <dbReference type="EMBL" id="KAG6477219.1"/>
    </source>
</evidence>
<comment type="caution">
    <text evidence="6">The sequence shown here is derived from an EMBL/GenBank/DDBJ whole genome shotgun (WGS) entry which is preliminary data.</text>
</comment>
<dbReference type="InterPro" id="IPR009072">
    <property type="entry name" value="Histone-fold"/>
</dbReference>
<keyword evidence="3" id="KW-0238">DNA-binding</keyword>
<reference evidence="6 7" key="1">
    <citation type="submission" date="2020-08" db="EMBL/GenBank/DDBJ databases">
        <title>Plant Genome Project.</title>
        <authorList>
            <person name="Zhang R.-G."/>
        </authorList>
    </citation>
    <scope>NUCLEOTIDE SEQUENCE [LARGE SCALE GENOMIC DNA]</scope>
    <source>
        <tissue evidence="6">Rhizome</tissue>
    </source>
</reference>
<proteinExistence type="inferred from homology"/>
<dbReference type="AlphaFoldDB" id="A0A8J5EYD9"/>
<keyword evidence="2" id="KW-0227">DNA damage</keyword>
<evidence type="ECO:0000313" key="7">
    <source>
        <dbReference type="Proteomes" id="UP000734854"/>
    </source>
</evidence>
<name>A0A8J5EYD9_ZINOF</name>
<gene>
    <name evidence="6" type="ORF">ZIOFF_066471</name>
</gene>
<accession>A0A8J5EYD9</accession>
<organism evidence="6 7">
    <name type="scientific">Zingiber officinale</name>
    <name type="common">Ginger</name>
    <name type="synonym">Amomum zingiber</name>
    <dbReference type="NCBI Taxonomy" id="94328"/>
    <lineage>
        <taxon>Eukaryota</taxon>
        <taxon>Viridiplantae</taxon>
        <taxon>Streptophyta</taxon>
        <taxon>Embryophyta</taxon>
        <taxon>Tracheophyta</taxon>
        <taxon>Spermatophyta</taxon>
        <taxon>Magnoliopsida</taxon>
        <taxon>Liliopsida</taxon>
        <taxon>Zingiberales</taxon>
        <taxon>Zingiberaceae</taxon>
        <taxon>Zingiber</taxon>
    </lineage>
</organism>
<dbReference type="GO" id="GO:0003682">
    <property type="term" value="F:chromatin binding"/>
    <property type="evidence" value="ECO:0007669"/>
    <property type="project" value="TreeGrafter"/>
</dbReference>
<evidence type="ECO:0000256" key="1">
    <source>
        <dbReference type="ARBA" id="ARBA00006612"/>
    </source>
</evidence>
<protein>
    <recommendedName>
        <fullName evidence="8">Centromere protein S</fullName>
    </recommendedName>
</protein>
<dbReference type="GO" id="GO:0003677">
    <property type="term" value="F:DNA binding"/>
    <property type="evidence" value="ECO:0007669"/>
    <property type="project" value="UniProtKB-KW"/>
</dbReference>
<keyword evidence="4" id="KW-0234">DNA repair</keyword>
<feature type="region of interest" description="Disordered" evidence="5">
    <location>
        <begin position="1"/>
        <end position="20"/>
    </location>
</feature>
<dbReference type="EMBL" id="JACMSC010000018">
    <property type="protein sequence ID" value="KAG6477219.1"/>
    <property type="molecule type" value="Genomic_DNA"/>
</dbReference>
<dbReference type="Pfam" id="PF15630">
    <property type="entry name" value="CENP-S"/>
    <property type="match status" value="1"/>
</dbReference>
<evidence type="ECO:0000256" key="5">
    <source>
        <dbReference type="SAM" id="MobiDB-lite"/>
    </source>
</evidence>
<dbReference type="GO" id="GO:0071821">
    <property type="term" value="C:FANCM-MHF complex"/>
    <property type="evidence" value="ECO:0007669"/>
    <property type="project" value="InterPro"/>
</dbReference>
<dbReference type="GO" id="GO:0031297">
    <property type="term" value="P:replication fork processing"/>
    <property type="evidence" value="ECO:0007669"/>
    <property type="project" value="TreeGrafter"/>
</dbReference>
<dbReference type="SUPFAM" id="SSF47113">
    <property type="entry name" value="Histone-fold"/>
    <property type="match status" value="1"/>
</dbReference>
<feature type="region of interest" description="Disordered" evidence="5">
    <location>
        <begin position="184"/>
        <end position="206"/>
    </location>
</feature>
<dbReference type="GO" id="GO:0006281">
    <property type="term" value="P:DNA repair"/>
    <property type="evidence" value="ECO:0007669"/>
    <property type="project" value="UniProtKB-KW"/>
</dbReference>
<comment type="similarity">
    <text evidence="1">Belongs to the TAF9 family. CENP-S/MHF1 subfamily.</text>
</comment>
<dbReference type="PANTHER" id="PTHR22980:SF0">
    <property type="entry name" value="CENTROMERE PROTEIN S"/>
    <property type="match status" value="1"/>
</dbReference>
<dbReference type="InterPro" id="IPR029003">
    <property type="entry name" value="CENP-S/Mhf1"/>
</dbReference>
<sequence length="206" mass="22919">MESGDDEGDGDHFDVLKGKDPEAEERAELLKDRFRLSVISIATSEAKKVNMEVAEPVVACIADLAFKYTGGLSNPCMTLLLLFKSSSSLLRMASGALTEVSETTDILKVMMNAMLVNSCEIMIDSENEHVISSELGFEQLARDVELFAHHGGRKSVKMEDVILSAHRNEHLASLLRTYSQELKGKQLQNESKKKRSSKKDDKEIRD</sequence>
<feature type="compositionally biased region" description="Basic and acidic residues" evidence="5">
    <location>
        <begin position="10"/>
        <end position="20"/>
    </location>
</feature>
<evidence type="ECO:0008006" key="8">
    <source>
        <dbReference type="Google" id="ProtNLM"/>
    </source>
</evidence>
<evidence type="ECO:0000256" key="4">
    <source>
        <dbReference type="ARBA" id="ARBA00023204"/>
    </source>
</evidence>
<dbReference type="GO" id="GO:0000712">
    <property type="term" value="P:resolution of meiotic recombination intermediates"/>
    <property type="evidence" value="ECO:0007669"/>
    <property type="project" value="TreeGrafter"/>
</dbReference>